<evidence type="ECO:0000313" key="2">
    <source>
        <dbReference type="Proteomes" id="UP000433181"/>
    </source>
</evidence>
<gene>
    <name evidence="1" type="ORF">FYJ84_13250</name>
</gene>
<organism evidence="1 2">
    <name type="scientific">Anaerovibrio slackiae</name>
    <dbReference type="NCBI Taxonomy" id="2652309"/>
    <lineage>
        <taxon>Bacteria</taxon>
        <taxon>Bacillati</taxon>
        <taxon>Bacillota</taxon>
        <taxon>Negativicutes</taxon>
        <taxon>Selenomonadales</taxon>
        <taxon>Selenomonadaceae</taxon>
        <taxon>Anaerovibrio</taxon>
    </lineage>
</organism>
<dbReference type="SUPFAM" id="SSF47413">
    <property type="entry name" value="lambda repressor-like DNA-binding domains"/>
    <property type="match status" value="1"/>
</dbReference>
<sequence length="176" mass="19977">MSMKTDALTQEIDAYIRHHFRPDGVPRGFLGKLPIGETTDHRADGATWALSFLLKKLEMTFSEKLLQLIDDKGRKPAEVYAKVGLTRSHFAKIKADKGYHPTKETALAFAIALHLNLNETDDLLKRAGYSLSHSNESDLIVEFFIGRGIYNIDDINNQLDIRGHKPLTNWRKSKDE</sequence>
<keyword evidence="2" id="KW-1185">Reference proteome</keyword>
<dbReference type="Proteomes" id="UP000433181">
    <property type="component" value="Unassembled WGS sequence"/>
</dbReference>
<dbReference type="EMBL" id="VUNR01000041">
    <property type="protein sequence ID" value="MSU09935.1"/>
    <property type="molecule type" value="Genomic_DNA"/>
</dbReference>
<accession>A0A6I2UJM9</accession>
<dbReference type="AlphaFoldDB" id="A0A6I2UJM9"/>
<evidence type="ECO:0000313" key="1">
    <source>
        <dbReference type="EMBL" id="MSU09935.1"/>
    </source>
</evidence>
<protein>
    <submittedName>
        <fullName evidence="1">XRE family transcriptional regulator</fullName>
    </submittedName>
</protein>
<comment type="caution">
    <text evidence="1">The sequence shown here is derived from an EMBL/GenBank/DDBJ whole genome shotgun (WGS) entry which is preliminary data.</text>
</comment>
<dbReference type="InterPro" id="IPR010982">
    <property type="entry name" value="Lambda_DNA-bd_dom_sf"/>
</dbReference>
<reference evidence="1 2" key="1">
    <citation type="submission" date="2019-08" db="EMBL/GenBank/DDBJ databases">
        <title>In-depth cultivation of the pig gut microbiome towards novel bacterial diversity and tailored functional studies.</title>
        <authorList>
            <person name="Wylensek D."/>
            <person name="Hitch T.C.A."/>
            <person name="Clavel T."/>
        </authorList>
    </citation>
    <scope>NUCLEOTIDE SEQUENCE [LARGE SCALE GENOMIC DNA]</scope>
    <source>
        <strain evidence="1 2">WCA-693-APC-5D-A</strain>
    </source>
</reference>
<name>A0A6I2UJM9_9FIRM</name>
<proteinExistence type="predicted"/>
<dbReference type="GO" id="GO:0003677">
    <property type="term" value="F:DNA binding"/>
    <property type="evidence" value="ECO:0007669"/>
    <property type="project" value="InterPro"/>
</dbReference>